<accession>A0A2G9Y6K6</accession>
<feature type="transmembrane region" description="Helical" evidence="1">
    <location>
        <begin position="31"/>
        <end position="49"/>
    </location>
</feature>
<sequence length="133" mass="15118">MFKPVYASCPVCVITVGGGLLIAKKLGIDDLLVSIWLSGLNSAMAFLIFKKHPYLWSLIFYGLTIVYLTYTRQLNYPKVFLGMTIGLLTFFLAIFIDKLIKKIRKGKVLFPYQKVTIPLLLLILVTLIFKKLL</sequence>
<evidence type="ECO:0000313" key="2">
    <source>
        <dbReference type="EMBL" id="PIP14868.1"/>
    </source>
</evidence>
<gene>
    <name evidence="2" type="ORF">COX47_02785</name>
</gene>
<feature type="transmembrane region" description="Helical" evidence="1">
    <location>
        <begin position="76"/>
        <end position="96"/>
    </location>
</feature>
<comment type="caution">
    <text evidence="2">The sequence shown here is derived from an EMBL/GenBank/DDBJ whole genome shotgun (WGS) entry which is preliminary data.</text>
</comment>
<evidence type="ECO:0000256" key="1">
    <source>
        <dbReference type="SAM" id="Phobius"/>
    </source>
</evidence>
<protein>
    <submittedName>
        <fullName evidence="2">Uncharacterized protein</fullName>
    </submittedName>
</protein>
<keyword evidence="1" id="KW-0812">Transmembrane</keyword>
<keyword evidence="1" id="KW-0472">Membrane</keyword>
<reference evidence="2 3" key="1">
    <citation type="submission" date="2017-09" db="EMBL/GenBank/DDBJ databases">
        <title>Depth-based differentiation of microbial function through sediment-hosted aquifers and enrichment of novel symbionts in the deep terrestrial subsurface.</title>
        <authorList>
            <person name="Probst A.J."/>
            <person name="Ladd B."/>
            <person name="Jarett J.K."/>
            <person name="Geller-Mcgrath D.E."/>
            <person name="Sieber C.M."/>
            <person name="Emerson J.B."/>
            <person name="Anantharaman K."/>
            <person name="Thomas B.C."/>
            <person name="Malmstrom R."/>
            <person name="Stieglmeier M."/>
            <person name="Klingl A."/>
            <person name="Woyke T."/>
            <person name="Ryan C.M."/>
            <person name="Banfield J.F."/>
        </authorList>
    </citation>
    <scope>NUCLEOTIDE SEQUENCE [LARGE SCALE GENOMIC DNA]</scope>
    <source>
        <strain evidence="2">CG23_combo_of_CG06-09_8_20_14_all_35_49</strain>
    </source>
</reference>
<dbReference type="AlphaFoldDB" id="A0A2G9Y6K6"/>
<dbReference type="Proteomes" id="UP000231025">
    <property type="component" value="Unassembled WGS sequence"/>
</dbReference>
<organism evidence="2 3">
    <name type="scientific">Candidatus Roizmanbacteria bacterium CG23_combo_of_CG06-09_8_20_14_all_35_49</name>
    <dbReference type="NCBI Taxonomy" id="1974863"/>
    <lineage>
        <taxon>Bacteria</taxon>
        <taxon>Candidatus Roizmaniibacteriota</taxon>
    </lineage>
</organism>
<evidence type="ECO:0000313" key="3">
    <source>
        <dbReference type="Proteomes" id="UP000231025"/>
    </source>
</evidence>
<keyword evidence="1" id="KW-1133">Transmembrane helix</keyword>
<name>A0A2G9Y6K6_9BACT</name>
<feature type="transmembrane region" description="Helical" evidence="1">
    <location>
        <begin position="54"/>
        <end position="70"/>
    </location>
</feature>
<dbReference type="EMBL" id="PCRE01000041">
    <property type="protein sequence ID" value="PIP14868.1"/>
    <property type="molecule type" value="Genomic_DNA"/>
</dbReference>
<feature type="transmembrane region" description="Helical" evidence="1">
    <location>
        <begin position="108"/>
        <end position="129"/>
    </location>
</feature>
<proteinExistence type="predicted"/>